<accession>A0A1C0A5Z9</accession>
<sequence length="373" mass="44063">MGRILILSAGDMIFHRELKENLLKRGINVRTFVNGVNSHYDKMKSDIKIKRNFIMKIPKLRGIYMLIKTFFILLNVEEKVINLHSIDKVNYLVLYFFTFFTDKKIVLTFYGSDFYRRTDKEKRKLEKLISKVYKINFTNEEMRDEFDKFFNYKYSDKLFIVRFGLKNLEVIREIMSVSNKAEVKAKLGISAEKIVVTCGYGAIKEHQHEKIIEQLVKLDKNIKEKILCLFPMTYGYDKKNRINKIKGILEKTDLNYMVLEDYLVGEDLGNVRVGTDIMINLQTTDQFSGSMQEHIFAGNYIITGKWLPYDTFINMGISLFRISSFSNLNDKIIKLISLIEKKNDKENITENQKIIWELSGWENNIIKWIELYK</sequence>
<organism evidence="1 2">
    <name type="scientific">Orenia metallireducens</name>
    <dbReference type="NCBI Taxonomy" id="1413210"/>
    <lineage>
        <taxon>Bacteria</taxon>
        <taxon>Bacillati</taxon>
        <taxon>Bacillota</taxon>
        <taxon>Clostridia</taxon>
        <taxon>Halanaerobiales</taxon>
        <taxon>Halobacteroidaceae</taxon>
        <taxon>Orenia</taxon>
    </lineage>
</organism>
<name>A0A1C0A5Z9_9FIRM</name>
<reference evidence="1 2" key="2">
    <citation type="submission" date="2016-08" db="EMBL/GenBank/DDBJ databases">
        <title>Orenia metallireducens sp. nov. strain Z6, a Novel Metal-reducing Firmicute from the Deep Subsurface.</title>
        <authorList>
            <person name="Maxim B.I."/>
            <person name="Kenneth K."/>
            <person name="Flynn T.M."/>
            <person name="Oloughlin E.J."/>
            <person name="Locke R.A."/>
            <person name="Weber J.R."/>
            <person name="Egan S.M."/>
            <person name="Mackie R.I."/>
            <person name="Cann I.K."/>
        </authorList>
    </citation>
    <scope>NUCLEOTIDE SEQUENCE [LARGE SCALE GENOMIC DNA]</scope>
    <source>
        <strain evidence="1 2">Z6</strain>
    </source>
</reference>
<evidence type="ECO:0000313" key="2">
    <source>
        <dbReference type="Proteomes" id="UP000093514"/>
    </source>
</evidence>
<dbReference type="OrthoDB" id="45368at2"/>
<dbReference type="EMBL" id="LWDV01000010">
    <property type="protein sequence ID" value="OCL25571.1"/>
    <property type="molecule type" value="Genomic_DNA"/>
</dbReference>
<proteinExistence type="predicted"/>
<comment type="caution">
    <text evidence="1">The sequence shown here is derived from an EMBL/GenBank/DDBJ whole genome shotgun (WGS) entry which is preliminary data.</text>
</comment>
<dbReference type="AlphaFoldDB" id="A0A1C0A5Z9"/>
<protein>
    <submittedName>
        <fullName evidence="1">Uncharacterized protein</fullName>
    </submittedName>
</protein>
<dbReference type="RefSeq" id="WP_068719483.1">
    <property type="nucleotide sequence ID" value="NZ_LWDV01000010.1"/>
</dbReference>
<dbReference type="Proteomes" id="UP000093514">
    <property type="component" value="Unassembled WGS sequence"/>
</dbReference>
<keyword evidence="2" id="KW-1185">Reference proteome</keyword>
<evidence type="ECO:0000313" key="1">
    <source>
        <dbReference type="EMBL" id="OCL25571.1"/>
    </source>
</evidence>
<dbReference type="SUPFAM" id="SSF53756">
    <property type="entry name" value="UDP-Glycosyltransferase/glycogen phosphorylase"/>
    <property type="match status" value="1"/>
</dbReference>
<reference evidence="2" key="1">
    <citation type="submission" date="2016-07" db="EMBL/GenBank/DDBJ databases">
        <authorList>
            <person name="Florea S."/>
            <person name="Webb J.S."/>
            <person name="Jaromczyk J."/>
            <person name="Schardl C.L."/>
        </authorList>
    </citation>
    <scope>NUCLEOTIDE SEQUENCE [LARGE SCALE GENOMIC DNA]</scope>
    <source>
        <strain evidence="2">Z6</strain>
    </source>
</reference>
<gene>
    <name evidence="1" type="ORF">U472_14665</name>
</gene>
<dbReference type="Gene3D" id="3.40.50.2000">
    <property type="entry name" value="Glycogen Phosphorylase B"/>
    <property type="match status" value="2"/>
</dbReference>